<protein>
    <submittedName>
        <fullName evidence="1">Uncharacterized protein</fullName>
    </submittedName>
</protein>
<keyword evidence="2" id="KW-1185">Reference proteome</keyword>
<dbReference type="Proteomes" id="UP001330812">
    <property type="component" value="Chromosome"/>
</dbReference>
<name>A0ABZ1IBG6_9PSEU</name>
<accession>A0ABZ1IBG6</accession>
<evidence type="ECO:0000313" key="1">
    <source>
        <dbReference type="EMBL" id="WSE31468.1"/>
    </source>
</evidence>
<dbReference type="EMBL" id="CP142149">
    <property type="protein sequence ID" value="WSE31468.1"/>
    <property type="molecule type" value="Genomic_DNA"/>
</dbReference>
<gene>
    <name evidence="1" type="ORF">VSH64_05010</name>
</gene>
<dbReference type="RefSeq" id="WP_326834275.1">
    <property type="nucleotide sequence ID" value="NZ_CP142149.1"/>
</dbReference>
<organism evidence="1 2">
    <name type="scientific">Amycolatopsis rhabdoformis</name>
    <dbReference type="NCBI Taxonomy" id="1448059"/>
    <lineage>
        <taxon>Bacteria</taxon>
        <taxon>Bacillati</taxon>
        <taxon>Actinomycetota</taxon>
        <taxon>Actinomycetes</taxon>
        <taxon>Pseudonocardiales</taxon>
        <taxon>Pseudonocardiaceae</taxon>
        <taxon>Amycolatopsis</taxon>
    </lineage>
</organism>
<evidence type="ECO:0000313" key="2">
    <source>
        <dbReference type="Proteomes" id="UP001330812"/>
    </source>
</evidence>
<proteinExistence type="predicted"/>
<reference evidence="1 2" key="1">
    <citation type="journal article" date="2015" name="Int. J. Syst. Evol. Microbiol.">
        <title>Amycolatopsis rhabdoformis sp. nov., an actinomycete isolated from a tropical forest soil.</title>
        <authorList>
            <person name="Souza W.R."/>
            <person name="Silva R.E."/>
            <person name="Goodfellow M."/>
            <person name="Busarakam K."/>
            <person name="Figueiro F.S."/>
            <person name="Ferreira D."/>
            <person name="Rodrigues-Filho E."/>
            <person name="Moraes L.A.B."/>
            <person name="Zucchi T.D."/>
        </authorList>
    </citation>
    <scope>NUCLEOTIDE SEQUENCE [LARGE SCALE GENOMIC DNA]</scope>
    <source>
        <strain evidence="1 2">NCIMB 14900</strain>
    </source>
</reference>
<sequence>MGAVPPGELVADLRERVAEGLVRHGAALVFARDAAHARAPRPDEPDLTWWECSTSSFHLEDVVPVRVEDVDDEPVISEADQVVLLRHGWGFALEVVRLARALPEPAAVRCVVGANSTNGTFRFHCARPGESGLGPDLDEYRLDRLIVVDSGPASLGGTPW</sequence>